<reference evidence="9 11" key="1">
    <citation type="journal article" date="2016" name="PLoS ONE">
        <title>Sequence Assembly of Yarrowia lipolytica Strain W29/CLIB89 Shows Transposable Element Diversity.</title>
        <authorList>
            <person name="Magnan C."/>
            <person name="Yu J."/>
            <person name="Chang I."/>
            <person name="Jahn E."/>
            <person name="Kanomata Y."/>
            <person name="Wu J."/>
            <person name="Zeller M."/>
            <person name="Oakes M."/>
            <person name="Baldi P."/>
            <person name="Sandmeyer S."/>
        </authorList>
    </citation>
    <scope>NUCLEOTIDE SEQUENCE [LARGE SCALE GENOMIC DNA]</scope>
    <source>
        <strain evidence="9">CLIB89</strain>
        <strain evidence="11">CLIB89(W29)</strain>
    </source>
</reference>
<evidence type="ECO:0000313" key="9">
    <source>
        <dbReference type="EMBL" id="AOW04422.1"/>
    </source>
</evidence>
<dbReference type="OMA" id="VASFMTF"/>
<evidence type="ECO:0000313" key="11">
    <source>
        <dbReference type="Proteomes" id="UP000182444"/>
    </source>
</evidence>
<dbReference type="eggNOG" id="ENOG502S27S">
    <property type="taxonomic scope" value="Eukaryota"/>
</dbReference>
<keyword evidence="7 8" id="KW-0472">Membrane</keyword>
<dbReference type="VEuPathDB" id="FungiDB:YALI0_D21582g"/>
<accession>A0A1D8NFL0</accession>
<evidence type="ECO:0000256" key="5">
    <source>
        <dbReference type="ARBA" id="ARBA00022692"/>
    </source>
</evidence>
<evidence type="ECO:0000256" key="2">
    <source>
        <dbReference type="ARBA" id="ARBA00022448"/>
    </source>
</evidence>
<dbReference type="PANTHER" id="PTHR30574:SF1">
    <property type="entry name" value="SULPHUR TRANSPORT DOMAIN-CONTAINING PROTEIN"/>
    <property type="match status" value="1"/>
</dbReference>
<keyword evidence="3" id="KW-1003">Cell membrane</keyword>
<sequence length="334" mass="34926">MFTPLKASCGAFMLHEATDNYLFSNGRILGASSILFGGIQQLLTDPINAIKTSGSVHVLFGMLLSGVSTYLFTPIFLPNYSAHVPWAPFGTYTNLIAGLLVGFGTKLGSGCTSGHMLCGLSRGSERSFVATATFSAVAMITARVVGSLPSCYDATGQQVACHHIAENYSAELPYLAGLLGVILLLRNLIPKLNLSLQTRSTLSAIFSGFAFGTGLLVSGLAAPSKTLGFLAGLPPKFDPSLALVMLFGVLPNAISAWKSGYFTKVKPLLTGDFSLPTAKDVTPRLVIGAAIFGVGWGMAGICPGPGILGSFLDGLRGLSWLVGFLPAYYIASQI</sequence>
<dbReference type="OrthoDB" id="10254418at2759"/>
<dbReference type="Pfam" id="PF20398">
    <property type="entry name" value="DUF6691"/>
    <property type="match status" value="1"/>
</dbReference>
<evidence type="ECO:0000256" key="4">
    <source>
        <dbReference type="ARBA" id="ARBA00022519"/>
    </source>
</evidence>
<organism evidence="9 11">
    <name type="scientific">Yarrowia lipolytica</name>
    <name type="common">Candida lipolytica</name>
    <dbReference type="NCBI Taxonomy" id="4952"/>
    <lineage>
        <taxon>Eukaryota</taxon>
        <taxon>Fungi</taxon>
        <taxon>Dikarya</taxon>
        <taxon>Ascomycota</taxon>
        <taxon>Saccharomycotina</taxon>
        <taxon>Dipodascomycetes</taxon>
        <taxon>Dipodascales</taxon>
        <taxon>Dipodascales incertae sedis</taxon>
        <taxon>Yarrowia</taxon>
    </lineage>
</organism>
<feature type="transmembrane region" description="Helical" evidence="8">
    <location>
        <begin position="128"/>
        <end position="146"/>
    </location>
</feature>
<dbReference type="VEuPathDB" id="FungiDB:YALI1_D27235g"/>
<dbReference type="InterPro" id="IPR007272">
    <property type="entry name" value="Sulf_transp_TsuA/YedE"/>
</dbReference>
<dbReference type="PANTHER" id="PTHR30574">
    <property type="entry name" value="INNER MEMBRANE PROTEIN YEDE"/>
    <property type="match status" value="1"/>
</dbReference>
<feature type="transmembrane region" description="Helical" evidence="8">
    <location>
        <begin position="201"/>
        <end position="221"/>
    </location>
</feature>
<feature type="transmembrane region" description="Helical" evidence="8">
    <location>
        <begin position="241"/>
        <end position="257"/>
    </location>
</feature>
<evidence type="ECO:0000256" key="1">
    <source>
        <dbReference type="ARBA" id="ARBA00004429"/>
    </source>
</evidence>
<dbReference type="EMBL" id="KZ859044">
    <property type="protein sequence ID" value="RDW24222.1"/>
    <property type="molecule type" value="Genomic_DNA"/>
</dbReference>
<keyword evidence="4" id="KW-0997">Cell inner membrane</keyword>
<evidence type="ECO:0000313" key="12">
    <source>
        <dbReference type="Proteomes" id="UP000256601"/>
    </source>
</evidence>
<feature type="transmembrane region" description="Helical" evidence="8">
    <location>
        <begin position="285"/>
        <end position="308"/>
    </location>
</feature>
<feature type="transmembrane region" description="Helical" evidence="8">
    <location>
        <begin position="172"/>
        <end position="189"/>
    </location>
</feature>
<dbReference type="AlphaFoldDB" id="A0A1D8NFL0"/>
<dbReference type="EMBL" id="CP017556">
    <property type="protein sequence ID" value="AOW04422.1"/>
    <property type="molecule type" value="Genomic_DNA"/>
</dbReference>
<keyword evidence="2" id="KW-0813">Transport</keyword>
<dbReference type="InterPro" id="IPR046513">
    <property type="entry name" value="DUF6691"/>
</dbReference>
<dbReference type="GO" id="GO:0005886">
    <property type="term" value="C:plasma membrane"/>
    <property type="evidence" value="ECO:0007669"/>
    <property type="project" value="UniProtKB-SubCell"/>
</dbReference>
<keyword evidence="6 8" id="KW-1133">Transmembrane helix</keyword>
<protein>
    <submittedName>
        <fullName evidence="9">Uncharacterized protein</fullName>
    </submittedName>
</protein>
<proteinExistence type="predicted"/>
<dbReference type="KEGG" id="yli:2910164"/>
<feature type="transmembrane region" description="Helical" evidence="8">
    <location>
        <begin position="89"/>
        <end position="107"/>
    </location>
</feature>
<reference evidence="10 12" key="2">
    <citation type="submission" date="2018-07" db="EMBL/GenBank/DDBJ databases">
        <title>Draft Genome Assemblies for Five Robust Yarrowia lipolytica Strains Exhibiting High Lipid Production and Pentose Sugar Utilization and Sugar Alcohol Secretion from Undetoxified Lignocellulosic Biomass Hydrolysates.</title>
        <authorList>
            <consortium name="DOE Joint Genome Institute"/>
            <person name="Walker C."/>
            <person name="Ryu S."/>
            <person name="Na H."/>
            <person name="Zane M."/>
            <person name="LaButti K."/>
            <person name="Lipzen A."/>
            <person name="Haridas S."/>
            <person name="Barry K."/>
            <person name="Grigoriev I.V."/>
            <person name="Quarterman J."/>
            <person name="Slininger P."/>
            <person name="Dien B."/>
            <person name="Trinh C.T."/>
        </authorList>
    </citation>
    <scope>NUCLEOTIDE SEQUENCE [LARGE SCALE GENOMIC DNA]</scope>
    <source>
        <strain evidence="10 12">YB392</strain>
    </source>
</reference>
<comment type="subcellular location">
    <subcellularLocation>
        <location evidence="1">Cell inner membrane</location>
        <topology evidence="1">Multi-pass membrane protein</topology>
    </subcellularLocation>
</comment>
<evidence type="ECO:0000313" key="10">
    <source>
        <dbReference type="EMBL" id="RDW24222.1"/>
    </source>
</evidence>
<dbReference type="GeneID" id="2910164"/>
<dbReference type="Proteomes" id="UP000256601">
    <property type="component" value="Unassembled WGS sequence"/>
</dbReference>
<dbReference type="Proteomes" id="UP000182444">
    <property type="component" value="Chromosome 1D"/>
</dbReference>
<name>A0A1D8NFL0_YARLL</name>
<evidence type="ECO:0000256" key="6">
    <source>
        <dbReference type="ARBA" id="ARBA00022989"/>
    </source>
</evidence>
<keyword evidence="5 8" id="KW-0812">Transmembrane</keyword>
<feature type="transmembrane region" description="Helical" evidence="8">
    <location>
        <begin position="58"/>
        <end position="77"/>
    </location>
</feature>
<evidence type="ECO:0000256" key="8">
    <source>
        <dbReference type="SAM" id="Phobius"/>
    </source>
</evidence>
<dbReference type="RefSeq" id="XP_503118.1">
    <property type="nucleotide sequence ID" value="XM_503118.1"/>
</dbReference>
<gene>
    <name evidence="10" type="ORF">B0I71DRAFT_134673</name>
    <name evidence="9" type="ORF">YALI1_D27235g</name>
</gene>
<evidence type="ECO:0000256" key="3">
    <source>
        <dbReference type="ARBA" id="ARBA00022475"/>
    </source>
</evidence>
<evidence type="ECO:0000256" key="7">
    <source>
        <dbReference type="ARBA" id="ARBA00023136"/>
    </source>
</evidence>